<keyword evidence="3" id="KW-1185">Reference proteome</keyword>
<comment type="caution">
    <text evidence="2">The sequence shown here is derived from an EMBL/GenBank/DDBJ whole genome shotgun (WGS) entry which is preliminary data.</text>
</comment>
<protein>
    <submittedName>
        <fullName evidence="2">Uncharacterized protein</fullName>
    </submittedName>
</protein>
<proteinExistence type="predicted"/>
<evidence type="ECO:0000313" key="2">
    <source>
        <dbReference type="EMBL" id="KAK9780480.1"/>
    </source>
</evidence>
<evidence type="ECO:0000256" key="1">
    <source>
        <dbReference type="SAM" id="MobiDB-lite"/>
    </source>
</evidence>
<dbReference type="EMBL" id="JARVKM010000006">
    <property type="protein sequence ID" value="KAK9780480.1"/>
    <property type="molecule type" value="Genomic_DNA"/>
</dbReference>
<organism evidence="2 3">
    <name type="scientific">Seiridium cardinale</name>
    <dbReference type="NCBI Taxonomy" id="138064"/>
    <lineage>
        <taxon>Eukaryota</taxon>
        <taxon>Fungi</taxon>
        <taxon>Dikarya</taxon>
        <taxon>Ascomycota</taxon>
        <taxon>Pezizomycotina</taxon>
        <taxon>Sordariomycetes</taxon>
        <taxon>Xylariomycetidae</taxon>
        <taxon>Amphisphaeriales</taxon>
        <taxon>Sporocadaceae</taxon>
        <taxon>Seiridium</taxon>
    </lineage>
</organism>
<name>A0ABR2Y3U3_9PEZI</name>
<sequence length="673" mass="74804">MAADPKPEDFDCWRTPTSRFNTLHSLDTDGGSPTEDYFNGLLYVPGVCRDVVDREAAQRGLQPIQGIVQGIVNHIYAERNSLNWATHQARADYEIRQPTKRGRMVFTNSGGARLLTEFDDTIRLAHLLNKLRLDAEAKLVGQNQRIAALIAENERLTKALRDCRHGHDQPMVDPSEDQLPLLKAALGDGLVQSATQTDMSKLFIRSYQRWAQLRFRFWWALWRDDPYWSRTIPPAHQNTGDTANHMVHGADLVDDLIVQRCEALAETLDSIDARAQLRISGEMFGVTYRVSAVEAEALIWYALEKDKYAAPTSDALRFSWEIQYINGFISWKAFAKNQGSTRNGNLGGGADRNRAIRNLWIQALASPGTDVDLETCWDLYLNAVMGLVRAKQQGALNVTAINELDTRRGLLESCIHNHPWTGWVTRHDPARFRKGWVVRLPHSGRFPDDARPPDLITRDFLPVPNPLPTIRKRPQDYISERNQQIGCHHRGYERWRTAPPGPFERTYGGVSAREPATTAHTAGMFGPPGGGVVGGGRGGGGRGRGNTRARGGGGGGGRGRRNAGGGRGGRGGLVASMKALAIPYQSINDWEPYWPNEDDGVVDEDSEHGYEEWDGFSPNLSDVVLHSEEGSNGLEDGVYMSQEESLATPSILGKREFLATASEEPFSKRLRHA</sequence>
<reference evidence="2 3" key="1">
    <citation type="submission" date="2024-02" db="EMBL/GenBank/DDBJ databases">
        <title>First draft genome assembly of two strains of Seiridium cardinale.</title>
        <authorList>
            <person name="Emiliani G."/>
            <person name="Scali E."/>
        </authorList>
    </citation>
    <scope>NUCLEOTIDE SEQUENCE [LARGE SCALE GENOMIC DNA]</scope>
    <source>
        <strain evidence="2 3">BM-138-000479</strain>
    </source>
</reference>
<feature type="compositionally biased region" description="Gly residues" evidence="1">
    <location>
        <begin position="526"/>
        <end position="570"/>
    </location>
</feature>
<accession>A0ABR2Y3U3</accession>
<evidence type="ECO:0000313" key="3">
    <source>
        <dbReference type="Proteomes" id="UP001465668"/>
    </source>
</evidence>
<gene>
    <name evidence="2" type="ORF">SCAR479_02595</name>
</gene>
<feature type="region of interest" description="Disordered" evidence="1">
    <location>
        <begin position="520"/>
        <end position="570"/>
    </location>
</feature>
<dbReference type="Proteomes" id="UP001465668">
    <property type="component" value="Unassembled WGS sequence"/>
</dbReference>